<gene>
    <name evidence="2" type="ORF">BGZ95_009523</name>
</gene>
<feature type="compositionally biased region" description="Low complexity" evidence="1">
    <location>
        <begin position="347"/>
        <end position="356"/>
    </location>
</feature>
<evidence type="ECO:0000313" key="3">
    <source>
        <dbReference type="Proteomes" id="UP001194580"/>
    </source>
</evidence>
<name>A0AAD4DCU3_9FUNG</name>
<accession>A0AAD4DCU3</accession>
<feature type="region of interest" description="Disordered" evidence="1">
    <location>
        <begin position="337"/>
        <end position="388"/>
    </location>
</feature>
<protein>
    <submittedName>
        <fullName evidence="2">Uncharacterized protein</fullName>
    </submittedName>
</protein>
<comment type="caution">
    <text evidence="2">The sequence shown here is derived from an EMBL/GenBank/DDBJ whole genome shotgun (WGS) entry which is preliminary data.</text>
</comment>
<sequence length="388" mass="42749">MEEGPQTSFDRPIYGGYLFNVTGPAPGTSGQELHLEIASLALNRSLKDSTIWVARKFVTESAFVNVGSQQSSLYERHDAFTIFLIFSIHEDLRFYLNLMYCRNRSEETLDSILAFIQRVNQNLLDLIPESVTLFRCVIPISGLLDQENNVVLEQIVVEFFWFPLTEQWSYRVRSAVIDNSRPWFMSTAVAPEDPDVIFPDNYEPEGHTPEGHIPDGHVPEGPIPDGLVPDGYVPDGHAPDDLVHGDVATNEHDTMSTSGIVDPLTIIHTSCTVPINDIQVQPVQVLSVQIQPPSTPALADSTSSTVLPMCTSCTHPNPMHEHCSDCSITTTHGVGSSLSDTAHETDGGSTDSNSSSLHPIQNIRKEFSAPSLTAKSRSPRRVTWKLTG</sequence>
<reference evidence="2" key="1">
    <citation type="journal article" date="2020" name="Fungal Divers.">
        <title>Resolving the Mortierellaceae phylogeny through synthesis of multi-gene phylogenetics and phylogenomics.</title>
        <authorList>
            <person name="Vandepol N."/>
            <person name="Liber J."/>
            <person name="Desiro A."/>
            <person name="Na H."/>
            <person name="Kennedy M."/>
            <person name="Barry K."/>
            <person name="Grigoriev I.V."/>
            <person name="Miller A.N."/>
            <person name="O'Donnell K."/>
            <person name="Stajich J.E."/>
            <person name="Bonito G."/>
        </authorList>
    </citation>
    <scope>NUCLEOTIDE SEQUENCE</scope>
    <source>
        <strain evidence="2">NRRL 28262</strain>
    </source>
</reference>
<proteinExistence type="predicted"/>
<evidence type="ECO:0000256" key="1">
    <source>
        <dbReference type="SAM" id="MobiDB-lite"/>
    </source>
</evidence>
<organism evidence="2 3">
    <name type="scientific">Linnemannia exigua</name>
    <dbReference type="NCBI Taxonomy" id="604196"/>
    <lineage>
        <taxon>Eukaryota</taxon>
        <taxon>Fungi</taxon>
        <taxon>Fungi incertae sedis</taxon>
        <taxon>Mucoromycota</taxon>
        <taxon>Mortierellomycotina</taxon>
        <taxon>Mortierellomycetes</taxon>
        <taxon>Mortierellales</taxon>
        <taxon>Mortierellaceae</taxon>
        <taxon>Linnemannia</taxon>
    </lineage>
</organism>
<feature type="compositionally biased region" description="Basic residues" evidence="1">
    <location>
        <begin position="377"/>
        <end position="388"/>
    </location>
</feature>
<dbReference type="Proteomes" id="UP001194580">
    <property type="component" value="Unassembled WGS sequence"/>
</dbReference>
<dbReference type="EMBL" id="JAAAIL010000568">
    <property type="protein sequence ID" value="KAG0274720.1"/>
    <property type="molecule type" value="Genomic_DNA"/>
</dbReference>
<keyword evidence="3" id="KW-1185">Reference proteome</keyword>
<dbReference type="AlphaFoldDB" id="A0AAD4DCU3"/>
<evidence type="ECO:0000313" key="2">
    <source>
        <dbReference type="EMBL" id="KAG0274720.1"/>
    </source>
</evidence>